<evidence type="ECO:0000259" key="4">
    <source>
        <dbReference type="SMART" id="SM00967"/>
    </source>
</evidence>
<comment type="similarity">
    <text evidence="1">Belongs to the class IV-like SAM-binding methyltransferase superfamily. RNA methyltransferase TrmH family.</text>
</comment>
<feature type="domain" description="RNA 2-O ribose methyltransferase substrate binding" evidence="4">
    <location>
        <begin position="38"/>
        <end position="112"/>
    </location>
</feature>
<dbReference type="SUPFAM" id="SSF75217">
    <property type="entry name" value="alpha/beta knot"/>
    <property type="match status" value="1"/>
</dbReference>
<keyword evidence="6" id="KW-1185">Reference proteome</keyword>
<dbReference type="InterPro" id="IPR029064">
    <property type="entry name" value="Ribosomal_eL30-like_sf"/>
</dbReference>
<dbReference type="GO" id="GO:0032259">
    <property type="term" value="P:methylation"/>
    <property type="evidence" value="ECO:0007669"/>
    <property type="project" value="UniProtKB-KW"/>
</dbReference>
<dbReference type="PANTHER" id="PTHR43191:SF2">
    <property type="entry name" value="RRNA METHYLTRANSFERASE 3, MITOCHONDRIAL"/>
    <property type="match status" value="1"/>
</dbReference>
<evidence type="ECO:0000256" key="3">
    <source>
        <dbReference type="ARBA" id="ARBA00022679"/>
    </source>
</evidence>
<dbReference type="Proteomes" id="UP000658720">
    <property type="component" value="Unassembled WGS sequence"/>
</dbReference>
<accession>A0ABR9VU02</accession>
<evidence type="ECO:0000256" key="2">
    <source>
        <dbReference type="ARBA" id="ARBA00022603"/>
    </source>
</evidence>
<dbReference type="SMART" id="SM00967">
    <property type="entry name" value="SpoU_sub_bind"/>
    <property type="match status" value="1"/>
</dbReference>
<dbReference type="CDD" id="cd18095">
    <property type="entry name" value="SpoU-like_rRNA-MTase"/>
    <property type="match status" value="1"/>
</dbReference>
<evidence type="ECO:0000256" key="1">
    <source>
        <dbReference type="ARBA" id="ARBA00007228"/>
    </source>
</evidence>
<keyword evidence="3" id="KW-0808">Transferase</keyword>
<evidence type="ECO:0000313" key="6">
    <source>
        <dbReference type="Proteomes" id="UP000658720"/>
    </source>
</evidence>
<evidence type="ECO:0000313" key="5">
    <source>
        <dbReference type="EMBL" id="MBE9254817.1"/>
    </source>
</evidence>
<dbReference type="InterPro" id="IPR001537">
    <property type="entry name" value="SpoU_MeTrfase"/>
</dbReference>
<dbReference type="Gene3D" id="3.40.1280.10">
    <property type="match status" value="1"/>
</dbReference>
<dbReference type="SUPFAM" id="SSF55315">
    <property type="entry name" value="L30e-like"/>
    <property type="match status" value="1"/>
</dbReference>
<comment type="caution">
    <text evidence="5">The sequence shown here is derived from an EMBL/GenBank/DDBJ whole genome shotgun (WGS) entry which is preliminary data.</text>
</comment>
<dbReference type="EMBL" id="JADEVV010000040">
    <property type="protein sequence ID" value="MBE9254817.1"/>
    <property type="molecule type" value="Genomic_DNA"/>
</dbReference>
<dbReference type="InterPro" id="IPR051259">
    <property type="entry name" value="rRNA_Methyltransferase"/>
</dbReference>
<name>A0ABR9VU02_9SYNC</name>
<dbReference type="InterPro" id="IPR029026">
    <property type="entry name" value="tRNA_m1G_MTases_N"/>
</dbReference>
<dbReference type="Pfam" id="PF00588">
    <property type="entry name" value="SpoU_methylase"/>
    <property type="match status" value="1"/>
</dbReference>
<protein>
    <submittedName>
        <fullName evidence="5">RNA methyltransferase</fullName>
    </submittedName>
</protein>
<sequence>MYPLPSDIASITSTQNPLVKQLRQLHQTKGRKQQGQLLLEGTHLLEVALAEEKQFNHGCFTAVWQSKNPTLADRLVAQSAYSYLVSGEVLAKMASTVNPDGVVATLAMNQFWRSPPIRPQLGLVLERLQDPGNLGTILRTAAATGVEGIWLTDDCVDPTSPKVLRSSAGSSLLLPQQQQESLLPVLEKFQAQGLQLIATVPQGQQTLWEIDFQRPTIVIFGSEGQGLSAPVLELTTQQVAIPQAPAVESLNVAIAVGVMLYEARRQQWSASTPN</sequence>
<organism evidence="5 6">
    <name type="scientific">Synechocystis salina LEGE 00031</name>
    <dbReference type="NCBI Taxonomy" id="1828736"/>
    <lineage>
        <taxon>Bacteria</taxon>
        <taxon>Bacillati</taxon>
        <taxon>Cyanobacteriota</taxon>
        <taxon>Cyanophyceae</taxon>
        <taxon>Synechococcales</taxon>
        <taxon>Merismopediaceae</taxon>
        <taxon>Synechocystis</taxon>
    </lineage>
</organism>
<dbReference type="PANTHER" id="PTHR43191">
    <property type="entry name" value="RRNA METHYLTRANSFERASE 3"/>
    <property type="match status" value="1"/>
</dbReference>
<gene>
    <name evidence="5" type="ORF">IQ217_13410</name>
</gene>
<dbReference type="Pfam" id="PF22435">
    <property type="entry name" value="MRM3-like_sub_bind"/>
    <property type="match status" value="1"/>
</dbReference>
<proteinExistence type="inferred from homology"/>
<keyword evidence="2 5" id="KW-0489">Methyltransferase</keyword>
<dbReference type="InterPro" id="IPR053888">
    <property type="entry name" value="MRM3-like_sub_bind"/>
</dbReference>
<dbReference type="Gene3D" id="3.30.1330.30">
    <property type="match status" value="1"/>
</dbReference>
<dbReference type="InterPro" id="IPR013123">
    <property type="entry name" value="SpoU_subst-bd"/>
</dbReference>
<dbReference type="RefSeq" id="WP_194020326.1">
    <property type="nucleotide sequence ID" value="NZ_JADEVV010000040.1"/>
</dbReference>
<dbReference type="GO" id="GO:0008168">
    <property type="term" value="F:methyltransferase activity"/>
    <property type="evidence" value="ECO:0007669"/>
    <property type="project" value="UniProtKB-KW"/>
</dbReference>
<reference evidence="5 6" key="1">
    <citation type="submission" date="2020-10" db="EMBL/GenBank/DDBJ databases">
        <authorList>
            <person name="Castelo-Branco R."/>
            <person name="Eusebio N."/>
            <person name="Adriana R."/>
            <person name="Vieira A."/>
            <person name="Brugerolle De Fraissinette N."/>
            <person name="Rezende De Castro R."/>
            <person name="Schneider M.P."/>
            <person name="Vasconcelos V."/>
            <person name="Leao P.N."/>
        </authorList>
    </citation>
    <scope>NUCLEOTIDE SEQUENCE [LARGE SCALE GENOMIC DNA]</scope>
    <source>
        <strain evidence="5 6">LEGE 00031</strain>
    </source>
</reference>
<dbReference type="InterPro" id="IPR029028">
    <property type="entry name" value="Alpha/beta_knot_MTases"/>
</dbReference>